<dbReference type="SUPFAM" id="SSF56935">
    <property type="entry name" value="Porins"/>
    <property type="match status" value="1"/>
</dbReference>
<dbReference type="NCBIfam" id="TIGR04056">
    <property type="entry name" value="OMP_RagA_SusC"/>
    <property type="match status" value="1"/>
</dbReference>
<dbReference type="Gene3D" id="2.170.130.10">
    <property type="entry name" value="TonB-dependent receptor, plug domain"/>
    <property type="match status" value="1"/>
</dbReference>
<comment type="subcellular location">
    <subcellularLocation>
        <location evidence="1">Cell outer membrane</location>
        <topology evidence="1">Multi-pass membrane protein</topology>
    </subcellularLocation>
</comment>
<feature type="chain" id="PRO_5046205781" evidence="3">
    <location>
        <begin position="31"/>
        <end position="1043"/>
    </location>
</feature>
<dbReference type="PROSITE" id="PS52016">
    <property type="entry name" value="TONB_DEPENDENT_REC_3"/>
    <property type="match status" value="1"/>
</dbReference>
<feature type="domain" description="TonB-dependent receptor-like beta-barrel" evidence="4">
    <location>
        <begin position="494"/>
        <end position="999"/>
    </location>
</feature>
<keyword evidence="1" id="KW-0998">Cell outer membrane</keyword>
<dbReference type="InterPro" id="IPR023996">
    <property type="entry name" value="TonB-dep_OMP_SusC/RagA"/>
</dbReference>
<evidence type="ECO:0000256" key="3">
    <source>
        <dbReference type="SAM" id="SignalP"/>
    </source>
</evidence>
<reference evidence="6 7" key="1">
    <citation type="journal article" date="2013" name="Int. J. Syst. Evol. Microbiol.">
        <title>Marinoscillum luteum sp. nov., isolated from marine sediment.</title>
        <authorList>
            <person name="Cha I.T."/>
            <person name="Park S.J."/>
            <person name="Kim S.J."/>
            <person name="Kim J.G."/>
            <person name="Jung M.Y."/>
            <person name="Shin K.S."/>
            <person name="Kwon K.K."/>
            <person name="Yang S.H."/>
            <person name="Seo Y.S."/>
            <person name="Rhee S.K."/>
        </authorList>
    </citation>
    <scope>NUCLEOTIDE SEQUENCE [LARGE SCALE GENOMIC DNA]</scope>
    <source>
        <strain evidence="6 7">KCTC 23939</strain>
    </source>
</reference>
<keyword evidence="1" id="KW-1134">Transmembrane beta strand</keyword>
<dbReference type="Gene3D" id="2.60.40.1120">
    <property type="entry name" value="Carboxypeptidase-like, regulatory domain"/>
    <property type="match status" value="1"/>
</dbReference>
<evidence type="ECO:0000259" key="5">
    <source>
        <dbReference type="Pfam" id="PF07715"/>
    </source>
</evidence>
<sequence>MRLKILHMFKSTNRLLLVLGLSVLSSMAYAQDIRVTGTVTDVETKEGLPGVTVLERGTSNGTITDAEGNYTLTLPTEYATLVYSFVGFTTQEISLAGQTRIDVALEMDIQSLEEVVVVGYGAQKKSVVTGAISSVKASDLETLPVNNISQSLQGRVSGVTIAANSGQPGEGSTIRIRGITTLNNNDPLWVVDGVVVDNGGINYLNQSDIASVEVLKDAASQAIYGARAAAGVILVTTKSGKSGRMNIDYNGYYGVSGPARKLNLLNATEYATLRNEALLADGKAPRFADPASYGEGTDWQEEIFNNGAKRQNHELSLSGGNENSTFYFSFGHLEQEGIVSTEISKYKRTNLRLNSTHNLKKWLTVGENIGYAHNESIGLGNTNSEFGGPLSSAINLDPITPVVITDPTVAGAPPYSNNPVVRDAQGRPYGISDIVQQEMLNPLAYAQTRLGNHGYADNIIGNVFAEIKPIDGLTLRSTMGAKMAFYGNRDFTPVYYLSATNQNLDKARISGGLNRRLDWNVENTISYTKSLGGHNFTVLVGQGAYKDNMTYSFGVTKANIPVDNYDDASFIYNVTTDDITASAGEGVIHTVSSLFTRLNYNFDEKYLFTAVVRRDGSSRFGANNKYGVFPSASIGWVTSNEGFWQRNQIINFLKVRGGYGVVGNDNLGDFRFLSTIGSGRNYTFGNGDASVNGYSPDAPANPDLRWEQTSQLNIGFESTLFNDFTLNADWYRKETTDILRTKPIPRYTGVIGNPYANIGDMENMGVEIELGYRKSLGDVNLNVSANASYVENKVTNLGDVEFYNTTSVQNMGAMARMAVGQPINSFFGYERLGIFQTQSEIDAYVNDEGGLIQPDAQPGDFKWADRDGSGDIDPEDRTFLGSPIPDWTYGVNIKLDYKGFDLLVFGQGVQGNQIFQGLRRLDINAANYQTAALGRWTGPGTSNDFPRLTDDDPNKNFQYASDFYIENGSYFRLKVVQLGYSLPQSLLDNIKVRKARFYVMAENLFTFTEYTGYDPEIGGGSFGIDRGIYPQARSFMVGLNVGF</sequence>
<feature type="domain" description="TonB-dependent receptor plug" evidence="5">
    <location>
        <begin position="126"/>
        <end position="232"/>
    </location>
</feature>
<keyword evidence="3" id="KW-0732">Signal</keyword>
<evidence type="ECO:0000313" key="7">
    <source>
        <dbReference type="Proteomes" id="UP001610063"/>
    </source>
</evidence>
<organism evidence="6 7">
    <name type="scientific">Marinoscillum luteum</name>
    <dbReference type="NCBI Taxonomy" id="861051"/>
    <lineage>
        <taxon>Bacteria</taxon>
        <taxon>Pseudomonadati</taxon>
        <taxon>Bacteroidota</taxon>
        <taxon>Cytophagia</taxon>
        <taxon>Cytophagales</taxon>
        <taxon>Reichenbachiellaceae</taxon>
        <taxon>Marinoscillum</taxon>
    </lineage>
</organism>
<dbReference type="Pfam" id="PF13715">
    <property type="entry name" value="CarbopepD_reg_2"/>
    <property type="match status" value="1"/>
</dbReference>
<evidence type="ECO:0000256" key="2">
    <source>
        <dbReference type="RuleBase" id="RU003357"/>
    </source>
</evidence>
<comment type="caution">
    <text evidence="6">The sequence shown here is derived from an EMBL/GenBank/DDBJ whole genome shotgun (WGS) entry which is preliminary data.</text>
</comment>
<comment type="similarity">
    <text evidence="1 2">Belongs to the TonB-dependent receptor family.</text>
</comment>
<dbReference type="EMBL" id="JBIPKE010000019">
    <property type="protein sequence ID" value="MFH6985004.1"/>
    <property type="molecule type" value="Genomic_DNA"/>
</dbReference>
<dbReference type="Pfam" id="PF00593">
    <property type="entry name" value="TonB_dep_Rec_b-barrel"/>
    <property type="match status" value="1"/>
</dbReference>
<keyword evidence="1" id="KW-0813">Transport</keyword>
<evidence type="ECO:0000259" key="4">
    <source>
        <dbReference type="Pfam" id="PF00593"/>
    </source>
</evidence>
<protein>
    <submittedName>
        <fullName evidence="6">SusC/RagA family TonB-linked outer membrane protein</fullName>
    </submittedName>
</protein>
<feature type="signal peptide" evidence="3">
    <location>
        <begin position="1"/>
        <end position="30"/>
    </location>
</feature>
<dbReference type="RefSeq" id="WP_395418459.1">
    <property type="nucleotide sequence ID" value="NZ_JBIPKE010000019.1"/>
</dbReference>
<keyword evidence="2" id="KW-0798">TonB box</keyword>
<dbReference type="InterPro" id="IPR012910">
    <property type="entry name" value="Plug_dom"/>
</dbReference>
<evidence type="ECO:0000256" key="1">
    <source>
        <dbReference type="PROSITE-ProRule" id="PRU01360"/>
    </source>
</evidence>
<evidence type="ECO:0000313" key="6">
    <source>
        <dbReference type="EMBL" id="MFH6985004.1"/>
    </source>
</evidence>
<keyword evidence="1" id="KW-0812">Transmembrane</keyword>
<dbReference type="InterPro" id="IPR037066">
    <property type="entry name" value="Plug_dom_sf"/>
</dbReference>
<name>A0ABW7NBU1_9BACT</name>
<dbReference type="InterPro" id="IPR008969">
    <property type="entry name" value="CarboxyPept-like_regulatory"/>
</dbReference>
<dbReference type="Proteomes" id="UP001610063">
    <property type="component" value="Unassembled WGS sequence"/>
</dbReference>
<dbReference type="Pfam" id="PF07715">
    <property type="entry name" value="Plug"/>
    <property type="match status" value="1"/>
</dbReference>
<proteinExistence type="inferred from homology"/>
<keyword evidence="1 2" id="KW-0472">Membrane</keyword>
<keyword evidence="7" id="KW-1185">Reference proteome</keyword>
<dbReference type="InterPro" id="IPR039426">
    <property type="entry name" value="TonB-dep_rcpt-like"/>
</dbReference>
<dbReference type="InterPro" id="IPR000531">
    <property type="entry name" value="Beta-barrel_TonB"/>
</dbReference>
<dbReference type="InterPro" id="IPR023997">
    <property type="entry name" value="TonB-dep_OMP_SusC/RagA_CS"/>
</dbReference>
<dbReference type="NCBIfam" id="TIGR04057">
    <property type="entry name" value="SusC_RagA_signa"/>
    <property type="match status" value="1"/>
</dbReference>
<accession>A0ABW7NBU1</accession>
<dbReference type="SUPFAM" id="SSF49464">
    <property type="entry name" value="Carboxypeptidase regulatory domain-like"/>
    <property type="match status" value="1"/>
</dbReference>
<gene>
    <name evidence="6" type="ORF">ACHKAR_16230</name>
</gene>